<evidence type="ECO:0000313" key="2">
    <source>
        <dbReference type="EMBL" id="MBU2712156.1"/>
    </source>
</evidence>
<keyword evidence="1" id="KW-0812">Transmembrane</keyword>
<dbReference type="EMBL" id="JAGSOY010000031">
    <property type="protein sequence ID" value="MBU2712156.1"/>
    <property type="molecule type" value="Genomic_DNA"/>
</dbReference>
<evidence type="ECO:0000313" key="3">
    <source>
        <dbReference type="Proteomes" id="UP000690515"/>
    </source>
</evidence>
<organism evidence="2 3">
    <name type="scientific">Zooshikella harenae</name>
    <dbReference type="NCBI Taxonomy" id="2827238"/>
    <lineage>
        <taxon>Bacteria</taxon>
        <taxon>Pseudomonadati</taxon>
        <taxon>Pseudomonadota</taxon>
        <taxon>Gammaproteobacteria</taxon>
        <taxon>Oceanospirillales</taxon>
        <taxon>Zooshikellaceae</taxon>
        <taxon>Zooshikella</taxon>
    </lineage>
</organism>
<name>A0ABS5ZFV5_9GAMM</name>
<dbReference type="InterPro" id="IPR021279">
    <property type="entry name" value="DUF2721"/>
</dbReference>
<keyword evidence="3" id="KW-1185">Reference proteome</keyword>
<accession>A0ABS5ZFV5</accession>
<proteinExistence type="predicted"/>
<dbReference type="Pfam" id="PF11026">
    <property type="entry name" value="DUF2721"/>
    <property type="match status" value="1"/>
</dbReference>
<feature type="transmembrane region" description="Helical" evidence="1">
    <location>
        <begin position="106"/>
        <end position="128"/>
    </location>
</feature>
<dbReference type="RefSeq" id="WP_215820385.1">
    <property type="nucleotide sequence ID" value="NZ_JAGSOY010000031.1"/>
</dbReference>
<protein>
    <submittedName>
        <fullName evidence="2">DUF2721 domain-containing protein</fullName>
    </submittedName>
</protein>
<feature type="transmembrane region" description="Helical" evidence="1">
    <location>
        <begin position="12"/>
        <end position="31"/>
    </location>
</feature>
<evidence type="ECO:0000256" key="1">
    <source>
        <dbReference type="SAM" id="Phobius"/>
    </source>
</evidence>
<feature type="transmembrane region" description="Helical" evidence="1">
    <location>
        <begin position="77"/>
        <end position="100"/>
    </location>
</feature>
<reference evidence="2 3" key="1">
    <citation type="submission" date="2021-04" db="EMBL/GenBank/DDBJ databases">
        <authorList>
            <person name="Pira H."/>
            <person name="Risdian C."/>
            <person name="Wink J."/>
        </authorList>
    </citation>
    <scope>NUCLEOTIDE SEQUENCE [LARGE SCALE GENOMIC DNA]</scope>
    <source>
        <strain evidence="2 3">WH53</strain>
    </source>
</reference>
<keyword evidence="1" id="KW-1133">Transmembrane helix</keyword>
<comment type="caution">
    <text evidence="2">The sequence shown here is derived from an EMBL/GenBank/DDBJ whole genome shotgun (WGS) entry which is preliminary data.</text>
</comment>
<gene>
    <name evidence="2" type="ORF">KCG35_13905</name>
</gene>
<keyword evidence="1" id="KW-0472">Membrane</keyword>
<dbReference type="Proteomes" id="UP000690515">
    <property type="component" value="Unassembled WGS sequence"/>
</dbReference>
<sequence>MSELTEISSLLSAIISPIVLISGVGLILLTLTNRLGRAIDRTRTLVLAIKQGNEAISNPRKQLTILYRRCLLLRSSMVALSFSTLFACLIIICLFILYFFHISTTAWIFVFFGCSIISVLISVVLFIYDLILNLHAVSFDVRLVCDELPDTESMNKLSQTAAH</sequence>